<evidence type="ECO:0000313" key="1">
    <source>
        <dbReference type="EMBL" id="RFU17979.1"/>
    </source>
</evidence>
<reference evidence="1 2" key="1">
    <citation type="submission" date="2018-08" db="EMBL/GenBank/DDBJ databases">
        <title>Acidipila sp. 4G-K13, an acidobacterium isolated from forest soil.</title>
        <authorList>
            <person name="Gao Z.-H."/>
            <person name="Qiu L.-H."/>
        </authorList>
    </citation>
    <scope>NUCLEOTIDE SEQUENCE [LARGE SCALE GENOMIC DNA]</scope>
    <source>
        <strain evidence="1 2">4G-K13</strain>
    </source>
</reference>
<comment type="caution">
    <text evidence="1">The sequence shown here is derived from an EMBL/GenBank/DDBJ whole genome shotgun (WGS) entry which is preliminary data.</text>
</comment>
<dbReference type="Proteomes" id="UP000264702">
    <property type="component" value="Unassembled WGS sequence"/>
</dbReference>
<name>A0A372IT72_9BACT</name>
<proteinExistence type="predicted"/>
<evidence type="ECO:0000313" key="2">
    <source>
        <dbReference type="Proteomes" id="UP000264702"/>
    </source>
</evidence>
<gene>
    <name evidence="1" type="ORF">D0Y96_06250</name>
</gene>
<dbReference type="AlphaFoldDB" id="A0A372IT72"/>
<dbReference type="InterPro" id="IPR010982">
    <property type="entry name" value="Lambda_DNA-bd_dom_sf"/>
</dbReference>
<organism evidence="1 2">
    <name type="scientific">Paracidobacterium acidisoli</name>
    <dbReference type="NCBI Taxonomy" id="2303751"/>
    <lineage>
        <taxon>Bacteria</taxon>
        <taxon>Pseudomonadati</taxon>
        <taxon>Acidobacteriota</taxon>
        <taxon>Terriglobia</taxon>
        <taxon>Terriglobales</taxon>
        <taxon>Acidobacteriaceae</taxon>
        <taxon>Paracidobacterium</taxon>
    </lineage>
</organism>
<dbReference type="EMBL" id="QVQT01000002">
    <property type="protein sequence ID" value="RFU17979.1"/>
    <property type="molecule type" value="Genomic_DNA"/>
</dbReference>
<protein>
    <recommendedName>
        <fullName evidence="3">XRE family transcriptional regulator</fullName>
    </recommendedName>
</protein>
<dbReference type="Gene3D" id="1.10.260.40">
    <property type="entry name" value="lambda repressor-like DNA-binding domains"/>
    <property type="match status" value="1"/>
</dbReference>
<sequence>MGRSHSFLSKCEMGERSIEVFELLQIAQLYGKPAQYFLNLDRPQPRKASAAGGS</sequence>
<dbReference type="GO" id="GO:0003677">
    <property type="term" value="F:DNA binding"/>
    <property type="evidence" value="ECO:0007669"/>
    <property type="project" value="InterPro"/>
</dbReference>
<accession>A0A372IT72</accession>
<evidence type="ECO:0008006" key="3">
    <source>
        <dbReference type="Google" id="ProtNLM"/>
    </source>
</evidence>
<dbReference type="OrthoDB" id="9803379at2"/>
<keyword evidence="2" id="KW-1185">Reference proteome</keyword>
<dbReference type="SUPFAM" id="SSF47413">
    <property type="entry name" value="lambda repressor-like DNA-binding domains"/>
    <property type="match status" value="1"/>
</dbReference>